<protein>
    <submittedName>
        <fullName evidence="2">Uncharacterized protein</fullName>
    </submittedName>
</protein>
<feature type="region of interest" description="Disordered" evidence="1">
    <location>
        <begin position="48"/>
        <end position="71"/>
    </location>
</feature>
<dbReference type="RefSeq" id="WP_331268713.1">
    <property type="nucleotide sequence ID" value="NZ_BAAAZA010000013.1"/>
</dbReference>
<dbReference type="EMBL" id="BAAAZA010000013">
    <property type="protein sequence ID" value="GAA3875980.1"/>
    <property type="molecule type" value="Genomic_DNA"/>
</dbReference>
<gene>
    <name evidence="2" type="ORF">GCM10022207_47380</name>
</gene>
<evidence type="ECO:0000313" key="3">
    <source>
        <dbReference type="Proteomes" id="UP001501563"/>
    </source>
</evidence>
<comment type="caution">
    <text evidence="2">The sequence shown here is derived from an EMBL/GenBank/DDBJ whole genome shotgun (WGS) entry which is preliminary data.</text>
</comment>
<evidence type="ECO:0000313" key="2">
    <source>
        <dbReference type="EMBL" id="GAA3875980.1"/>
    </source>
</evidence>
<reference evidence="3" key="1">
    <citation type="journal article" date="2019" name="Int. J. Syst. Evol. Microbiol.">
        <title>The Global Catalogue of Microorganisms (GCM) 10K type strain sequencing project: providing services to taxonomists for standard genome sequencing and annotation.</title>
        <authorList>
            <consortium name="The Broad Institute Genomics Platform"/>
            <consortium name="The Broad Institute Genome Sequencing Center for Infectious Disease"/>
            <person name="Wu L."/>
            <person name="Ma J."/>
        </authorList>
    </citation>
    <scope>NUCLEOTIDE SEQUENCE [LARGE SCALE GENOMIC DNA]</scope>
    <source>
        <strain evidence="3">JCM 16578</strain>
    </source>
</reference>
<dbReference type="Proteomes" id="UP001501563">
    <property type="component" value="Unassembled WGS sequence"/>
</dbReference>
<sequence length="71" mass="7378">MTTRRTLGTGPQDANSIRASEADLLAELPGVRLPDVEELRARGVLGAPLVTSPSPRRALGDGGRSVEEPSG</sequence>
<accession>A0ABP7KHN8</accession>
<proteinExistence type="predicted"/>
<evidence type="ECO:0000256" key="1">
    <source>
        <dbReference type="SAM" id="MobiDB-lite"/>
    </source>
</evidence>
<name>A0ABP7KHN8_9ACTN</name>
<keyword evidence="3" id="KW-1185">Reference proteome</keyword>
<organism evidence="2 3">
    <name type="scientific">Streptomyces lannensis</name>
    <dbReference type="NCBI Taxonomy" id="766498"/>
    <lineage>
        <taxon>Bacteria</taxon>
        <taxon>Bacillati</taxon>
        <taxon>Actinomycetota</taxon>
        <taxon>Actinomycetes</taxon>
        <taxon>Kitasatosporales</taxon>
        <taxon>Streptomycetaceae</taxon>
        <taxon>Streptomyces</taxon>
    </lineage>
</organism>